<dbReference type="Pfam" id="PF04892">
    <property type="entry name" value="VanZ"/>
    <property type="match status" value="1"/>
</dbReference>
<dbReference type="PIRSF" id="PIRSF031578">
    <property type="entry name" value="Uncharacterised_Vanz_RDD-cont"/>
    <property type="match status" value="1"/>
</dbReference>
<comment type="subcellular location">
    <subcellularLocation>
        <location evidence="1">Membrane</location>
        <topology evidence="1">Multi-pass membrane protein</topology>
    </subcellularLocation>
</comment>
<keyword evidence="2 5" id="KW-0812">Transmembrane</keyword>
<evidence type="ECO:0000256" key="5">
    <source>
        <dbReference type="SAM" id="Phobius"/>
    </source>
</evidence>
<organism evidence="8 9">
    <name type="scientific">Candidatus Enterococcus testudinis</name>
    <dbReference type="NCBI Taxonomy" id="1834191"/>
    <lineage>
        <taxon>Bacteria</taxon>
        <taxon>Bacillati</taxon>
        <taxon>Bacillota</taxon>
        <taxon>Bacilli</taxon>
        <taxon>Lactobacillales</taxon>
        <taxon>Enterococcaceae</taxon>
        <taxon>Enterococcus</taxon>
    </lineage>
</organism>
<evidence type="ECO:0000259" key="6">
    <source>
        <dbReference type="Pfam" id="PF04892"/>
    </source>
</evidence>
<evidence type="ECO:0000256" key="4">
    <source>
        <dbReference type="ARBA" id="ARBA00023136"/>
    </source>
</evidence>
<dbReference type="InterPro" id="IPR010432">
    <property type="entry name" value="RDD"/>
</dbReference>
<dbReference type="OrthoDB" id="4822551at2"/>
<gene>
    <name evidence="8" type="ORF">A5886_001579</name>
</gene>
<evidence type="ECO:0000256" key="3">
    <source>
        <dbReference type="ARBA" id="ARBA00022989"/>
    </source>
</evidence>
<dbReference type="RefSeq" id="WP_086274449.1">
    <property type="nucleotide sequence ID" value="NZ_NGKU01000001.1"/>
</dbReference>
<reference evidence="8 9" key="1">
    <citation type="submission" date="2017-05" db="EMBL/GenBank/DDBJ databases">
        <title>The Genome Sequence of Enterococcus sp. 8G7_MSG3316.</title>
        <authorList>
            <consortium name="The Broad Institute Genomics Platform"/>
            <consortium name="The Broad Institute Genomic Center for Infectious Diseases"/>
            <person name="Earl A."/>
            <person name="Manson A."/>
            <person name="Schwartman J."/>
            <person name="Gilmore M."/>
            <person name="Abouelleil A."/>
            <person name="Cao P."/>
            <person name="Chapman S."/>
            <person name="Cusick C."/>
            <person name="Shea T."/>
            <person name="Young S."/>
            <person name="Neafsey D."/>
            <person name="Nusbaum C."/>
            <person name="Birren B."/>
        </authorList>
    </citation>
    <scope>NUCLEOTIDE SEQUENCE [LARGE SCALE GENOMIC DNA]</scope>
    <source>
        <strain evidence="8 9">8G7_MSG3316</strain>
    </source>
</reference>
<evidence type="ECO:0000259" key="7">
    <source>
        <dbReference type="Pfam" id="PF06271"/>
    </source>
</evidence>
<feature type="transmembrane region" description="Helical" evidence="5">
    <location>
        <begin position="330"/>
        <end position="355"/>
    </location>
</feature>
<feature type="transmembrane region" description="Helical" evidence="5">
    <location>
        <begin position="12"/>
        <end position="31"/>
    </location>
</feature>
<feature type="transmembrane region" description="Helical" evidence="5">
    <location>
        <begin position="115"/>
        <end position="132"/>
    </location>
</feature>
<dbReference type="EMBL" id="NGKU01000001">
    <property type="protein sequence ID" value="OTN76502.1"/>
    <property type="molecule type" value="Genomic_DNA"/>
</dbReference>
<feature type="transmembrane region" description="Helical" evidence="5">
    <location>
        <begin position="174"/>
        <end position="197"/>
    </location>
</feature>
<keyword evidence="9" id="KW-1185">Reference proteome</keyword>
<sequence>MSAYIGPIKIALLVFPFLALGISSIFFVRQYRKYGRFLWSRALILYSFVFYLLCAYFLVILPLPSIEAVAQMTGPRMEWQLGASWIHFLQQTVLDIHDPATYLPALKQGVVLEPLFNLLLTVPFGIYLRYYFNYSFKKTLLLSFCLTLFFELTQLTGLYFIYPRSYRLFDVNDLFVNTLGGVLGWLVAPIFTFLLPSREEIDAASYARDTRVTMTRRFFAWAIDWLCLSVFSSTLLLVLTLIRQQEIRDFTGDYWYFAVEVLVYFVLIPYLTEGQTLGKKLVRIRLMQEGRQRISMSALFVRYGLFYLIYASISRISGIFTPYLQSDTQLLLLVSLMMVLLFGLLQLGFYLNLLWTAVKKEPRFFYEKRSKTYTISTVQAKEG</sequence>
<dbReference type="PANTHER" id="PTHR36834">
    <property type="entry name" value="MEMBRANE PROTEIN-RELATED"/>
    <property type="match status" value="1"/>
</dbReference>
<keyword evidence="4 5" id="KW-0472">Membrane</keyword>
<evidence type="ECO:0000256" key="2">
    <source>
        <dbReference type="ARBA" id="ARBA00022692"/>
    </source>
</evidence>
<evidence type="ECO:0000313" key="8">
    <source>
        <dbReference type="EMBL" id="OTN76502.1"/>
    </source>
</evidence>
<comment type="caution">
    <text evidence="8">The sequence shown here is derived from an EMBL/GenBank/DDBJ whole genome shotgun (WGS) entry which is preliminary data.</text>
</comment>
<dbReference type="InterPro" id="IPR053150">
    <property type="entry name" value="Teicoplanin_resist-assoc"/>
</dbReference>
<evidence type="ECO:0000313" key="9">
    <source>
        <dbReference type="Proteomes" id="UP000195043"/>
    </source>
</evidence>
<feature type="transmembrane region" description="Helical" evidence="5">
    <location>
        <begin position="43"/>
        <end position="63"/>
    </location>
</feature>
<proteinExistence type="predicted"/>
<feature type="transmembrane region" description="Helical" evidence="5">
    <location>
        <begin position="218"/>
        <end position="242"/>
    </location>
</feature>
<evidence type="ECO:0000256" key="1">
    <source>
        <dbReference type="ARBA" id="ARBA00004141"/>
    </source>
</evidence>
<dbReference type="InterPro" id="IPR006976">
    <property type="entry name" value="VanZ-like"/>
</dbReference>
<dbReference type="InterPro" id="IPR021192">
    <property type="entry name" value="UCP031578_Vanz/RDD"/>
</dbReference>
<dbReference type="GO" id="GO:0016020">
    <property type="term" value="C:membrane"/>
    <property type="evidence" value="ECO:0007669"/>
    <property type="project" value="UniProtKB-SubCell"/>
</dbReference>
<feature type="domain" description="RDD" evidence="7">
    <location>
        <begin position="213"/>
        <end position="341"/>
    </location>
</feature>
<evidence type="ECO:0008006" key="10">
    <source>
        <dbReference type="Google" id="ProtNLM"/>
    </source>
</evidence>
<keyword evidence="3 5" id="KW-1133">Transmembrane helix</keyword>
<dbReference type="PANTHER" id="PTHR36834:SF1">
    <property type="entry name" value="INTEGRAL MEMBRANE PROTEIN"/>
    <property type="match status" value="1"/>
</dbReference>
<protein>
    <recommendedName>
        <fullName evidence="10">VanZ-like domain-containing protein</fullName>
    </recommendedName>
</protein>
<dbReference type="STRING" id="1834191.A5886_001579"/>
<dbReference type="AlphaFoldDB" id="A0A242A6C5"/>
<dbReference type="Pfam" id="PF06271">
    <property type="entry name" value="RDD"/>
    <property type="match status" value="1"/>
</dbReference>
<feature type="transmembrane region" description="Helical" evidence="5">
    <location>
        <begin position="254"/>
        <end position="272"/>
    </location>
</feature>
<name>A0A242A6C5_9ENTE</name>
<feature type="transmembrane region" description="Helical" evidence="5">
    <location>
        <begin position="293"/>
        <end position="310"/>
    </location>
</feature>
<feature type="domain" description="VanZ-like" evidence="6">
    <location>
        <begin position="48"/>
        <end position="191"/>
    </location>
</feature>
<accession>A0A242A6C5</accession>
<feature type="transmembrane region" description="Helical" evidence="5">
    <location>
        <begin position="139"/>
        <end position="162"/>
    </location>
</feature>
<dbReference type="Proteomes" id="UP000195043">
    <property type="component" value="Unassembled WGS sequence"/>
</dbReference>